<evidence type="ECO:0000256" key="3">
    <source>
        <dbReference type="ARBA" id="ARBA00022827"/>
    </source>
</evidence>
<dbReference type="InterPro" id="IPR055178">
    <property type="entry name" value="RsdA/BaiN/AoA(So)-like_dom"/>
</dbReference>
<dbReference type="Proteomes" id="UP001244640">
    <property type="component" value="Unassembled WGS sequence"/>
</dbReference>
<reference evidence="6 7" key="1">
    <citation type="submission" date="2023-07" db="EMBL/GenBank/DDBJ databases">
        <title>Functional and genomic diversity of the sorghum phyllosphere microbiome.</title>
        <authorList>
            <person name="Shade A."/>
        </authorList>
    </citation>
    <scope>NUCLEOTIDE SEQUENCE [LARGE SCALE GENOMIC DNA]</scope>
    <source>
        <strain evidence="6 7">SORGH_AS_0892</strain>
    </source>
</reference>
<dbReference type="Gene3D" id="2.40.30.10">
    <property type="entry name" value="Translation factors"/>
    <property type="match status" value="1"/>
</dbReference>
<evidence type="ECO:0000256" key="2">
    <source>
        <dbReference type="ARBA" id="ARBA00022630"/>
    </source>
</evidence>
<proteinExistence type="predicted"/>
<comment type="caution">
    <text evidence="6">The sequence shown here is derived from an EMBL/GenBank/DDBJ whole genome shotgun (WGS) entry which is preliminary data.</text>
</comment>
<dbReference type="SUPFAM" id="SSF160996">
    <property type="entry name" value="HI0933 insert domain-like"/>
    <property type="match status" value="1"/>
</dbReference>
<accession>A0ABU0U9P3</accession>
<dbReference type="Gene3D" id="3.50.50.60">
    <property type="entry name" value="FAD/NAD(P)-binding domain"/>
    <property type="match status" value="1"/>
</dbReference>
<dbReference type="SUPFAM" id="SSF51905">
    <property type="entry name" value="FAD/NAD(P)-binding domain"/>
    <property type="match status" value="1"/>
</dbReference>
<gene>
    <name evidence="6" type="ORF">QE382_003553</name>
</gene>
<dbReference type="InterPro" id="IPR036188">
    <property type="entry name" value="FAD/NAD-bd_sf"/>
</dbReference>
<dbReference type="InterPro" id="IPR023166">
    <property type="entry name" value="BaiN-like_dom_sf"/>
</dbReference>
<dbReference type="Pfam" id="PF03486">
    <property type="entry name" value="HI0933_like"/>
    <property type="match status" value="1"/>
</dbReference>
<keyword evidence="3" id="KW-0274">FAD</keyword>
<dbReference type="NCBIfam" id="TIGR00275">
    <property type="entry name" value="aminoacetone oxidase family FAD-binding enzyme"/>
    <property type="match status" value="1"/>
</dbReference>
<keyword evidence="2" id="KW-0285">Flavoprotein</keyword>
<evidence type="ECO:0000259" key="4">
    <source>
        <dbReference type="Pfam" id="PF03486"/>
    </source>
</evidence>
<dbReference type="PANTHER" id="PTHR42887:SF2">
    <property type="entry name" value="OS12G0638800 PROTEIN"/>
    <property type="match status" value="1"/>
</dbReference>
<keyword evidence="7" id="KW-1185">Reference proteome</keyword>
<feature type="domain" description="RsdA/BaiN/AoA(So)-like Rossmann fold-like" evidence="4">
    <location>
        <begin position="6"/>
        <end position="396"/>
    </location>
</feature>
<evidence type="ECO:0000259" key="5">
    <source>
        <dbReference type="Pfam" id="PF22780"/>
    </source>
</evidence>
<name>A0ABU0U9P3_9SPHI</name>
<dbReference type="Pfam" id="PF22780">
    <property type="entry name" value="HI0933_like_1st"/>
    <property type="match status" value="1"/>
</dbReference>
<dbReference type="PRINTS" id="PR00411">
    <property type="entry name" value="PNDRDTASEI"/>
</dbReference>
<feature type="domain" description="RsdA/BaiN/AoA(So)-like insert" evidence="5">
    <location>
        <begin position="195"/>
        <end position="343"/>
    </location>
</feature>
<dbReference type="EMBL" id="JAUTBA010000001">
    <property type="protein sequence ID" value="MDQ1151569.1"/>
    <property type="molecule type" value="Genomic_DNA"/>
</dbReference>
<comment type="cofactor">
    <cofactor evidence="1">
        <name>FAD</name>
        <dbReference type="ChEBI" id="CHEBI:57692"/>
    </cofactor>
</comment>
<dbReference type="InterPro" id="IPR004792">
    <property type="entry name" value="BaiN-like"/>
</dbReference>
<evidence type="ECO:0000256" key="1">
    <source>
        <dbReference type="ARBA" id="ARBA00001974"/>
    </source>
</evidence>
<dbReference type="Gene3D" id="1.10.8.260">
    <property type="entry name" value="HI0933 insert domain-like"/>
    <property type="match status" value="1"/>
</dbReference>
<dbReference type="InterPro" id="IPR057661">
    <property type="entry name" value="RsdA/BaiN/AoA(So)_Rossmann"/>
</dbReference>
<evidence type="ECO:0000313" key="7">
    <source>
        <dbReference type="Proteomes" id="UP001244640"/>
    </source>
</evidence>
<organism evidence="6 7">
    <name type="scientific">Sphingobacterium zeae</name>
    <dbReference type="NCBI Taxonomy" id="1776859"/>
    <lineage>
        <taxon>Bacteria</taxon>
        <taxon>Pseudomonadati</taxon>
        <taxon>Bacteroidota</taxon>
        <taxon>Sphingobacteriia</taxon>
        <taxon>Sphingobacteriales</taxon>
        <taxon>Sphingobacteriaceae</taxon>
        <taxon>Sphingobacterium</taxon>
    </lineage>
</organism>
<evidence type="ECO:0000313" key="6">
    <source>
        <dbReference type="EMBL" id="MDQ1151569.1"/>
    </source>
</evidence>
<protein>
    <submittedName>
        <fullName evidence="6">Rossmann fold flavoprotein</fullName>
    </submittedName>
</protein>
<sequence>MSRKYDAIIIGGGACGLMCAAQAGLFGKKTLVVERNDKVGAKILISGGGRCNYTNTGTGPANFISENPDFLHSVFRQWTVEDTVVFFESYGIVGQEKTLGQLFPLTNKAKDIVAVFSKILYETDQDIALNTLVKSVERNAEGFVVTVENGAGESHYHSPKVIVASGGLPVQKLGASDFGLRLAKKFGLEVVGTAPALVPLTITGKDADWYSSLAGNSVFSKVSVAGMSFEENILFTHWGLSGPAILQISSYWRPGMEITIDLLPNFNLENLIKQERQYGGKRFVSQLLNDHFTRKLVDALGKFLVLDTKIASLSKADAKLIVDTIHRFKVKPAGDKGYDKAEVMRGGVSTEELHPRTLMSKKVEGLYFGGETVDITGWLGGYNFQWAWASGYAIAKDI</sequence>
<dbReference type="PANTHER" id="PTHR42887">
    <property type="entry name" value="OS12G0638800 PROTEIN"/>
    <property type="match status" value="1"/>
</dbReference>